<sequence length="177" mass="21017">MKFTKEERKFWQKQFRIESAANIPKDWTFFKSKDGDEDDDFFYFFTLRVNSITDIYLKETLITDRAVEYFVHFKDLKSLIVRRHSHITKASILYFNQMQGLELLNVTRTAITLTDLCENLNNQSLKEVFVSSQSEDGQEKDLLEKAFILKQRMPNCNVYLDLFDSTDHFGNPEKPIF</sequence>
<organism evidence="1 2">
    <name type="scientific">Flavobacterium hungaricum</name>
    <dbReference type="NCBI Taxonomy" id="2082725"/>
    <lineage>
        <taxon>Bacteria</taxon>
        <taxon>Pseudomonadati</taxon>
        <taxon>Bacteroidota</taxon>
        <taxon>Flavobacteriia</taxon>
        <taxon>Flavobacteriales</taxon>
        <taxon>Flavobacteriaceae</taxon>
        <taxon>Flavobacterium</taxon>
    </lineage>
</organism>
<accession>A0ABR9TM76</accession>
<dbReference type="EMBL" id="PRDM01000003">
    <property type="protein sequence ID" value="MBE8726415.1"/>
    <property type="molecule type" value="Genomic_DNA"/>
</dbReference>
<dbReference type="SUPFAM" id="SSF52047">
    <property type="entry name" value="RNI-like"/>
    <property type="match status" value="1"/>
</dbReference>
<evidence type="ECO:0000313" key="1">
    <source>
        <dbReference type="EMBL" id="MBE8726415.1"/>
    </source>
</evidence>
<evidence type="ECO:0008006" key="3">
    <source>
        <dbReference type="Google" id="ProtNLM"/>
    </source>
</evidence>
<keyword evidence="2" id="KW-1185">Reference proteome</keyword>
<reference evidence="1 2" key="1">
    <citation type="submission" date="2018-07" db="EMBL/GenBank/DDBJ databases">
        <title>Genome assembly of strain KB82.</title>
        <authorList>
            <person name="Kukolya J."/>
            <person name="Horvath B."/>
            <person name="Nagy I."/>
            <person name="Toth A."/>
        </authorList>
    </citation>
    <scope>NUCLEOTIDE SEQUENCE [LARGE SCALE GENOMIC DNA]</scope>
    <source>
        <strain evidence="1 2">Kb82</strain>
    </source>
</reference>
<dbReference type="InterPro" id="IPR032675">
    <property type="entry name" value="LRR_dom_sf"/>
</dbReference>
<gene>
    <name evidence="1" type="ORF">C4F50_15930</name>
</gene>
<name>A0ABR9TM76_9FLAO</name>
<protein>
    <recommendedName>
        <fullName evidence="3">PH domain-containing protein</fullName>
    </recommendedName>
</protein>
<dbReference type="Proteomes" id="UP000640614">
    <property type="component" value="Unassembled WGS sequence"/>
</dbReference>
<comment type="caution">
    <text evidence="1">The sequence shown here is derived from an EMBL/GenBank/DDBJ whole genome shotgun (WGS) entry which is preliminary data.</text>
</comment>
<dbReference type="Gene3D" id="3.80.10.10">
    <property type="entry name" value="Ribonuclease Inhibitor"/>
    <property type="match status" value="1"/>
</dbReference>
<proteinExistence type="predicted"/>
<evidence type="ECO:0000313" key="2">
    <source>
        <dbReference type="Proteomes" id="UP000640614"/>
    </source>
</evidence>
<dbReference type="RefSeq" id="WP_194139594.1">
    <property type="nucleotide sequence ID" value="NZ_PRDM01000003.1"/>
</dbReference>